<sequence length="115" mass="12672">ANSVSAISTAPQWLHSASFTTDLSVIDAAASTAPSLSDVEASEEDEEGDAGRNGYVYFLQNVSRTRTRDVPVPPQRTRYVRRHQLGVPVPPSNVKDYYLDTRPDPDNLAYGSVYR</sequence>
<proteinExistence type="predicted"/>
<accession>A0A8S9GTD5</accession>
<evidence type="ECO:0000313" key="2">
    <source>
        <dbReference type="EMBL" id="KAF2548789.1"/>
    </source>
</evidence>
<feature type="non-terminal residue" evidence="2">
    <location>
        <position position="1"/>
    </location>
</feature>
<feature type="region of interest" description="Disordered" evidence="1">
    <location>
        <begin position="82"/>
        <end position="115"/>
    </location>
</feature>
<reference evidence="2" key="1">
    <citation type="submission" date="2019-12" db="EMBL/GenBank/DDBJ databases">
        <title>Genome sequencing and annotation of Brassica cretica.</title>
        <authorList>
            <person name="Studholme D.J."/>
            <person name="Sarris P.F."/>
        </authorList>
    </citation>
    <scope>NUCLEOTIDE SEQUENCE</scope>
    <source>
        <strain evidence="2">PFS-102/07</strain>
        <tissue evidence="2">Leaf</tissue>
    </source>
</reference>
<feature type="region of interest" description="Disordered" evidence="1">
    <location>
        <begin position="32"/>
        <end position="53"/>
    </location>
</feature>
<protein>
    <submittedName>
        <fullName evidence="2">Uncharacterized protein</fullName>
    </submittedName>
</protein>
<comment type="caution">
    <text evidence="2">The sequence shown here is derived from an EMBL/GenBank/DDBJ whole genome shotgun (WGS) entry which is preliminary data.</text>
</comment>
<dbReference type="AlphaFoldDB" id="A0A8S9GTD5"/>
<gene>
    <name evidence="2" type="ORF">F2Q70_00023210</name>
</gene>
<dbReference type="EMBL" id="QGKY02001925">
    <property type="protein sequence ID" value="KAF2548789.1"/>
    <property type="molecule type" value="Genomic_DNA"/>
</dbReference>
<evidence type="ECO:0000256" key="1">
    <source>
        <dbReference type="SAM" id="MobiDB-lite"/>
    </source>
</evidence>
<organism evidence="2">
    <name type="scientific">Brassica cretica</name>
    <name type="common">Mustard</name>
    <dbReference type="NCBI Taxonomy" id="69181"/>
    <lineage>
        <taxon>Eukaryota</taxon>
        <taxon>Viridiplantae</taxon>
        <taxon>Streptophyta</taxon>
        <taxon>Embryophyta</taxon>
        <taxon>Tracheophyta</taxon>
        <taxon>Spermatophyta</taxon>
        <taxon>Magnoliopsida</taxon>
        <taxon>eudicotyledons</taxon>
        <taxon>Gunneridae</taxon>
        <taxon>Pentapetalae</taxon>
        <taxon>rosids</taxon>
        <taxon>malvids</taxon>
        <taxon>Brassicales</taxon>
        <taxon>Brassicaceae</taxon>
        <taxon>Brassiceae</taxon>
        <taxon>Brassica</taxon>
    </lineage>
</organism>
<name>A0A8S9GTD5_BRACR</name>